<feature type="domain" description="DUF6534" evidence="3">
    <location>
        <begin position="219"/>
        <end position="302"/>
    </location>
</feature>
<dbReference type="OrthoDB" id="3206554at2759"/>
<keyword evidence="5" id="KW-1185">Reference proteome</keyword>
<evidence type="ECO:0000256" key="2">
    <source>
        <dbReference type="SAM" id="Phobius"/>
    </source>
</evidence>
<reference evidence="4" key="1">
    <citation type="submission" date="2016-06" db="EMBL/GenBank/DDBJ databases">
        <title>Draft Genome sequence of the fungus Inonotus baumii.</title>
        <authorList>
            <person name="Zhu H."/>
            <person name="Lin W."/>
        </authorList>
    </citation>
    <scope>NUCLEOTIDE SEQUENCE</scope>
    <source>
        <strain evidence="4">821</strain>
    </source>
</reference>
<feature type="transmembrane region" description="Helical" evidence="2">
    <location>
        <begin position="171"/>
        <end position="190"/>
    </location>
</feature>
<accession>A0A9Q5N5G6</accession>
<gene>
    <name evidence="4" type="ORF">A7U60_g7738</name>
</gene>
<evidence type="ECO:0000256" key="1">
    <source>
        <dbReference type="SAM" id="MobiDB-lite"/>
    </source>
</evidence>
<dbReference type="PANTHER" id="PTHR40465:SF1">
    <property type="entry name" value="DUF6534 DOMAIN-CONTAINING PROTEIN"/>
    <property type="match status" value="1"/>
</dbReference>
<protein>
    <recommendedName>
        <fullName evidence="3">DUF6534 domain-containing protein</fullName>
    </recommendedName>
</protein>
<comment type="caution">
    <text evidence="4">The sequence shown here is derived from an EMBL/GenBank/DDBJ whole genome shotgun (WGS) entry which is preliminary data.</text>
</comment>
<feature type="compositionally biased region" description="Basic and acidic residues" evidence="1">
    <location>
        <begin position="394"/>
        <end position="405"/>
    </location>
</feature>
<feature type="transmembrane region" description="Helical" evidence="2">
    <location>
        <begin position="248"/>
        <end position="271"/>
    </location>
</feature>
<feature type="transmembrane region" description="Helical" evidence="2">
    <location>
        <begin position="100"/>
        <end position="124"/>
    </location>
</feature>
<name>A0A9Q5N5G6_SANBA</name>
<feature type="transmembrane region" description="Helical" evidence="2">
    <location>
        <begin position="6"/>
        <end position="25"/>
    </location>
</feature>
<proteinExistence type="predicted"/>
<dbReference type="InterPro" id="IPR045339">
    <property type="entry name" value="DUF6534"/>
</dbReference>
<dbReference type="EMBL" id="LNZH02000211">
    <property type="protein sequence ID" value="OCB85113.1"/>
    <property type="molecule type" value="Genomic_DNA"/>
</dbReference>
<dbReference type="Pfam" id="PF20152">
    <property type="entry name" value="DUF6534"/>
    <property type="match status" value="1"/>
</dbReference>
<keyword evidence="2" id="KW-0812">Transmembrane</keyword>
<evidence type="ECO:0000313" key="5">
    <source>
        <dbReference type="Proteomes" id="UP000757232"/>
    </source>
</evidence>
<evidence type="ECO:0000259" key="3">
    <source>
        <dbReference type="Pfam" id="PF20152"/>
    </source>
</evidence>
<keyword evidence="2" id="KW-1133">Transmembrane helix</keyword>
<feature type="region of interest" description="Disordered" evidence="1">
    <location>
        <begin position="376"/>
        <end position="405"/>
    </location>
</feature>
<feature type="transmembrane region" description="Helical" evidence="2">
    <location>
        <begin position="277"/>
        <end position="298"/>
    </location>
</feature>
<feature type="transmembrane region" description="Helical" evidence="2">
    <location>
        <begin position="136"/>
        <end position="159"/>
    </location>
</feature>
<feature type="transmembrane region" description="Helical" evidence="2">
    <location>
        <begin position="210"/>
        <end position="236"/>
    </location>
</feature>
<keyword evidence="2" id="KW-0472">Membrane</keyword>
<organism evidence="4 5">
    <name type="scientific">Sanghuangporus baumii</name>
    <name type="common">Phellinus baumii</name>
    <dbReference type="NCBI Taxonomy" id="108892"/>
    <lineage>
        <taxon>Eukaryota</taxon>
        <taxon>Fungi</taxon>
        <taxon>Dikarya</taxon>
        <taxon>Basidiomycota</taxon>
        <taxon>Agaricomycotina</taxon>
        <taxon>Agaricomycetes</taxon>
        <taxon>Hymenochaetales</taxon>
        <taxon>Hymenochaetaceae</taxon>
        <taxon>Sanghuangporus</taxon>
    </lineage>
</organism>
<dbReference type="Proteomes" id="UP000757232">
    <property type="component" value="Unassembled WGS sequence"/>
</dbReference>
<dbReference type="PANTHER" id="PTHR40465">
    <property type="entry name" value="CHROMOSOME 1, WHOLE GENOME SHOTGUN SEQUENCE"/>
    <property type="match status" value="1"/>
</dbReference>
<feature type="transmembrane region" description="Helical" evidence="2">
    <location>
        <begin position="46"/>
        <end position="65"/>
    </location>
</feature>
<sequence>MATADLRLSFGAMFIGCVISVGYVQHVLHNLCYDVDPSTRSLEHKLISFDSVFVLVIIHGCLIHVALLSAWQTSFSGIGTLQAYYYFRQYRSRDSPVMKSTVFVAWFLDLVHTVFICQGIWHYLVLSWGDLSELDHLTWMVGASIAVTGLITFTVQMFFANRVWRLSKHNVSLTALIVILAIVRIGSAFTTTVQMIRLKRFSIFIRDFRWLFTFGLALSSVIDLIITSALCYYLQGNRTGIDDVIHRLLLYTINNGLLTAFASLLAMVFAAAMPHNFVFLSLHFIIAKCYINSLLATLNSRDTLNKRDESHPMAVHISVEGPDAQPRFLKHHMPHIRSHSGSNGHTPASAADSFAAGPTATVESVKVQIDVEQTIHRDDGEIDVSPDGSIKSPYLHEEKDKVRFA</sequence>
<dbReference type="AlphaFoldDB" id="A0A9Q5N5G6"/>
<evidence type="ECO:0000313" key="4">
    <source>
        <dbReference type="EMBL" id="OCB85113.1"/>
    </source>
</evidence>